<keyword evidence="5" id="KW-1185">Reference proteome</keyword>
<evidence type="ECO:0000259" key="3">
    <source>
        <dbReference type="Pfam" id="PF13511"/>
    </source>
</evidence>
<feature type="region of interest" description="Disordered" evidence="1">
    <location>
        <begin position="177"/>
        <end position="196"/>
    </location>
</feature>
<dbReference type="EMBL" id="JAUUUU010000001">
    <property type="protein sequence ID" value="MDP1520086.1"/>
    <property type="molecule type" value="Genomic_DNA"/>
</dbReference>
<evidence type="ECO:0000313" key="5">
    <source>
        <dbReference type="Proteomes" id="UP001178354"/>
    </source>
</evidence>
<keyword evidence="2" id="KW-0732">Signal</keyword>
<dbReference type="Proteomes" id="UP001178354">
    <property type="component" value="Unassembled WGS sequence"/>
</dbReference>
<feature type="chain" id="PRO_5043375803" evidence="2">
    <location>
        <begin position="23"/>
        <end position="196"/>
    </location>
</feature>
<evidence type="ECO:0000256" key="1">
    <source>
        <dbReference type="SAM" id="MobiDB-lite"/>
    </source>
</evidence>
<feature type="signal peptide" evidence="2">
    <location>
        <begin position="1"/>
        <end position="22"/>
    </location>
</feature>
<accession>A0AAW8AZZ1</accession>
<reference evidence="4" key="1">
    <citation type="journal article" date="2010" name="Int. J. Syst. Evol. Microbiol.">
        <title>Porticoccus litoralis gen. nov., sp. nov., a gammaproteobacterium isolated from the Yellow Sea.</title>
        <authorList>
            <person name="Oh H.M."/>
            <person name="Kim H."/>
            <person name="Kim K.M."/>
            <person name="Min G.S."/>
            <person name="Cho J.C."/>
        </authorList>
    </citation>
    <scope>NUCLEOTIDE SEQUENCE</scope>
    <source>
        <strain evidence="4">DSM 25064</strain>
    </source>
</reference>
<evidence type="ECO:0000256" key="2">
    <source>
        <dbReference type="SAM" id="SignalP"/>
    </source>
</evidence>
<dbReference type="Pfam" id="PF13511">
    <property type="entry name" value="DUF4124"/>
    <property type="match status" value="1"/>
</dbReference>
<evidence type="ECO:0000313" key="4">
    <source>
        <dbReference type="EMBL" id="MDP1520086.1"/>
    </source>
</evidence>
<organism evidence="4 5">
    <name type="scientific">Porticoccus litoralis</name>
    <dbReference type="NCBI Taxonomy" id="434086"/>
    <lineage>
        <taxon>Bacteria</taxon>
        <taxon>Pseudomonadati</taxon>
        <taxon>Pseudomonadota</taxon>
        <taxon>Gammaproteobacteria</taxon>
        <taxon>Cellvibrionales</taxon>
        <taxon>Porticoccaceae</taxon>
        <taxon>Porticoccus</taxon>
    </lineage>
</organism>
<sequence>MSGYCRLIALTLAFTIAQPALAEVYKTVDEDGNITYTDNPTAKEGKAEEVKLPAINTQPALKTKAEKPKKSDTGNGYKEVSILSPAQDATIPPGQLNVVVQVFMEPALQPGHLIQLLHNNQPYGEAAYATSFSIDELIRGEHNVQVRVIDTKGNSVATSDKVTFFVKRASRLNKEAIQTQKSDRAKRVQQATQGSK</sequence>
<dbReference type="RefSeq" id="WP_305169598.1">
    <property type="nucleotide sequence ID" value="NZ_JAUUUU010000001.1"/>
</dbReference>
<feature type="domain" description="DUF4124" evidence="3">
    <location>
        <begin position="16"/>
        <end position="60"/>
    </location>
</feature>
<dbReference type="AlphaFoldDB" id="A0AAW8AZZ1"/>
<proteinExistence type="predicted"/>
<reference evidence="4" key="2">
    <citation type="submission" date="2023-08" db="EMBL/GenBank/DDBJ databases">
        <authorList>
            <person name="Luo J."/>
        </authorList>
    </citation>
    <scope>NUCLEOTIDE SEQUENCE</scope>
    <source>
        <strain evidence="4">DSM 25064</strain>
    </source>
</reference>
<dbReference type="InterPro" id="IPR025392">
    <property type="entry name" value="DUF4124"/>
</dbReference>
<dbReference type="Gene3D" id="2.60.40.10">
    <property type="entry name" value="Immunoglobulins"/>
    <property type="match status" value="1"/>
</dbReference>
<name>A0AAW8AZZ1_9GAMM</name>
<dbReference type="InterPro" id="IPR013783">
    <property type="entry name" value="Ig-like_fold"/>
</dbReference>
<protein>
    <submittedName>
        <fullName evidence="4">DUF4124 domain-containing protein</fullName>
    </submittedName>
</protein>
<comment type="caution">
    <text evidence="4">The sequence shown here is derived from an EMBL/GenBank/DDBJ whole genome shotgun (WGS) entry which is preliminary data.</text>
</comment>
<gene>
    <name evidence="4" type="ORF">Q8A57_03805</name>
</gene>